<feature type="region of interest" description="Disordered" evidence="10">
    <location>
        <begin position="1374"/>
        <end position="1402"/>
    </location>
</feature>
<keyword evidence="7" id="KW-0862">Zinc</keyword>
<feature type="compositionally biased region" description="Low complexity" evidence="10">
    <location>
        <begin position="648"/>
        <end position="662"/>
    </location>
</feature>
<dbReference type="Proteomes" id="UP001321473">
    <property type="component" value="Unassembled WGS sequence"/>
</dbReference>
<dbReference type="InterPro" id="IPR057247">
    <property type="entry name" value="CARBOXYPEPT_ZN_2"/>
</dbReference>
<dbReference type="PANTHER" id="PTHR11532:SF84">
    <property type="entry name" value="CARBOXYPEPTIDASE M"/>
    <property type="match status" value="1"/>
</dbReference>
<feature type="region of interest" description="Disordered" evidence="10">
    <location>
        <begin position="844"/>
        <end position="912"/>
    </location>
</feature>
<dbReference type="InterPro" id="IPR000834">
    <property type="entry name" value="Peptidase_M14"/>
</dbReference>
<feature type="domain" description="Peptidase M14" evidence="12">
    <location>
        <begin position="51"/>
        <end position="336"/>
    </location>
</feature>
<feature type="compositionally biased region" description="Polar residues" evidence="10">
    <location>
        <begin position="459"/>
        <end position="468"/>
    </location>
</feature>
<feature type="region of interest" description="Disordered" evidence="10">
    <location>
        <begin position="1522"/>
        <end position="1687"/>
    </location>
</feature>
<feature type="compositionally biased region" description="Polar residues" evidence="10">
    <location>
        <begin position="773"/>
        <end position="793"/>
    </location>
</feature>
<dbReference type="GO" id="GO:0008270">
    <property type="term" value="F:zinc ion binding"/>
    <property type="evidence" value="ECO:0007669"/>
    <property type="project" value="InterPro"/>
</dbReference>
<evidence type="ECO:0000256" key="1">
    <source>
        <dbReference type="ARBA" id="ARBA00001947"/>
    </source>
</evidence>
<dbReference type="Pfam" id="PF00246">
    <property type="entry name" value="Peptidase_M14"/>
    <property type="match status" value="1"/>
</dbReference>
<keyword evidence="4" id="KW-0645">Protease</keyword>
<evidence type="ECO:0000256" key="8">
    <source>
        <dbReference type="ARBA" id="ARBA00023180"/>
    </source>
</evidence>
<dbReference type="SMART" id="SM00631">
    <property type="entry name" value="Zn_pept"/>
    <property type="match status" value="1"/>
</dbReference>
<comment type="caution">
    <text evidence="13">The sequence shown here is derived from an EMBL/GenBank/DDBJ whole genome shotgun (WGS) entry which is preliminary data.</text>
</comment>
<feature type="region of interest" description="Disordered" evidence="10">
    <location>
        <begin position="555"/>
        <end position="793"/>
    </location>
</feature>
<dbReference type="PROSITE" id="PS00133">
    <property type="entry name" value="CARBOXYPEPT_ZN_2"/>
    <property type="match status" value="1"/>
</dbReference>
<feature type="compositionally biased region" description="Polar residues" evidence="10">
    <location>
        <begin position="1057"/>
        <end position="1069"/>
    </location>
</feature>
<dbReference type="InterPro" id="IPR057246">
    <property type="entry name" value="CARBOXYPEPT_ZN_1"/>
</dbReference>
<dbReference type="InterPro" id="IPR008969">
    <property type="entry name" value="CarboxyPept-like_regulatory"/>
</dbReference>
<feature type="compositionally biased region" description="Polar residues" evidence="10">
    <location>
        <begin position="1175"/>
        <end position="1189"/>
    </location>
</feature>
<evidence type="ECO:0000256" key="4">
    <source>
        <dbReference type="ARBA" id="ARBA00022670"/>
    </source>
</evidence>
<feature type="compositionally biased region" description="Polar residues" evidence="10">
    <location>
        <begin position="1672"/>
        <end position="1685"/>
    </location>
</feature>
<feature type="compositionally biased region" description="Polar residues" evidence="10">
    <location>
        <begin position="1379"/>
        <end position="1392"/>
    </location>
</feature>
<feature type="compositionally biased region" description="Polar residues" evidence="10">
    <location>
        <begin position="1036"/>
        <end position="1047"/>
    </location>
</feature>
<feature type="compositionally biased region" description="Polar residues" evidence="10">
    <location>
        <begin position="1199"/>
        <end position="1243"/>
    </location>
</feature>
<dbReference type="GO" id="GO:0006518">
    <property type="term" value="P:peptide metabolic process"/>
    <property type="evidence" value="ECO:0007669"/>
    <property type="project" value="TreeGrafter"/>
</dbReference>
<evidence type="ECO:0000256" key="9">
    <source>
        <dbReference type="PROSITE-ProRule" id="PRU01379"/>
    </source>
</evidence>
<dbReference type="SUPFAM" id="SSF49464">
    <property type="entry name" value="Carboxypeptidase regulatory domain-like"/>
    <property type="match status" value="1"/>
</dbReference>
<feature type="region of interest" description="Disordered" evidence="10">
    <location>
        <begin position="1339"/>
        <end position="1358"/>
    </location>
</feature>
<evidence type="ECO:0000313" key="13">
    <source>
        <dbReference type="EMBL" id="KAK8759586.1"/>
    </source>
</evidence>
<dbReference type="Gene3D" id="3.40.630.10">
    <property type="entry name" value="Zn peptidases"/>
    <property type="match status" value="1"/>
</dbReference>
<dbReference type="GO" id="GO:0005615">
    <property type="term" value="C:extracellular space"/>
    <property type="evidence" value="ECO:0007669"/>
    <property type="project" value="TreeGrafter"/>
</dbReference>
<evidence type="ECO:0000256" key="6">
    <source>
        <dbReference type="ARBA" id="ARBA00022801"/>
    </source>
</evidence>
<feature type="region of interest" description="Disordered" evidence="10">
    <location>
        <begin position="441"/>
        <end position="488"/>
    </location>
</feature>
<feature type="chain" id="PRO_5042895433" description="Peptidase M14 domain-containing protein" evidence="11">
    <location>
        <begin position="38"/>
        <end position="2026"/>
    </location>
</feature>
<dbReference type="PRINTS" id="PR00765">
    <property type="entry name" value="CRBOXYPTASEA"/>
</dbReference>
<reference evidence="13 14" key="1">
    <citation type="journal article" date="2023" name="Arcadia Sci">
        <title>De novo assembly of a long-read Amblyomma americanum tick genome.</title>
        <authorList>
            <person name="Chou S."/>
            <person name="Poskanzer K.E."/>
            <person name="Rollins M."/>
            <person name="Thuy-Boun P.S."/>
        </authorList>
    </citation>
    <scope>NUCLEOTIDE SEQUENCE [LARGE SCALE GENOMIC DNA]</scope>
    <source>
        <strain evidence="13">F_SG_1</strain>
        <tissue evidence="13">Salivary glands</tissue>
    </source>
</reference>
<feature type="compositionally biased region" description="Pro residues" evidence="10">
    <location>
        <begin position="1636"/>
        <end position="1646"/>
    </location>
</feature>
<feature type="region of interest" description="Disordered" evidence="10">
    <location>
        <begin position="1109"/>
        <end position="1150"/>
    </location>
</feature>
<feature type="region of interest" description="Disordered" evidence="10">
    <location>
        <begin position="1471"/>
        <end position="1510"/>
    </location>
</feature>
<keyword evidence="8" id="KW-0325">Glycoprotein</keyword>
<feature type="compositionally biased region" description="Polar residues" evidence="10">
    <location>
        <begin position="561"/>
        <end position="572"/>
    </location>
</feature>
<gene>
    <name evidence="13" type="ORF">V5799_002782</name>
</gene>
<feature type="region of interest" description="Disordered" evidence="10">
    <location>
        <begin position="1303"/>
        <end position="1331"/>
    </location>
</feature>
<keyword evidence="6" id="KW-0378">Hydrolase</keyword>
<keyword evidence="14" id="KW-1185">Reference proteome</keyword>
<accession>A0AAQ4DAU6</accession>
<dbReference type="PROSITE" id="PS52035">
    <property type="entry name" value="PEPTIDASE_M14"/>
    <property type="match status" value="1"/>
</dbReference>
<keyword evidence="11" id="KW-0732">Signal</keyword>
<organism evidence="13 14">
    <name type="scientific">Amblyomma americanum</name>
    <name type="common">Lone star tick</name>
    <dbReference type="NCBI Taxonomy" id="6943"/>
    <lineage>
        <taxon>Eukaryota</taxon>
        <taxon>Metazoa</taxon>
        <taxon>Ecdysozoa</taxon>
        <taxon>Arthropoda</taxon>
        <taxon>Chelicerata</taxon>
        <taxon>Arachnida</taxon>
        <taxon>Acari</taxon>
        <taxon>Parasitiformes</taxon>
        <taxon>Ixodida</taxon>
        <taxon>Ixodoidea</taxon>
        <taxon>Ixodidae</taxon>
        <taxon>Amblyomminae</taxon>
        <taxon>Amblyomma</taxon>
    </lineage>
</organism>
<evidence type="ECO:0000256" key="2">
    <source>
        <dbReference type="ARBA" id="ARBA00005988"/>
    </source>
</evidence>
<dbReference type="SUPFAM" id="SSF53187">
    <property type="entry name" value="Zn-dependent exopeptidases"/>
    <property type="match status" value="1"/>
</dbReference>
<dbReference type="PANTHER" id="PTHR11532">
    <property type="entry name" value="PROTEASE M14 CARBOXYPEPTIDASE"/>
    <property type="match status" value="1"/>
</dbReference>
<dbReference type="InterPro" id="IPR050753">
    <property type="entry name" value="Peptidase_M14_domain"/>
</dbReference>
<comment type="cofactor">
    <cofactor evidence="1">
        <name>Zn(2+)</name>
        <dbReference type="ChEBI" id="CHEBI:29105"/>
    </cofactor>
</comment>
<feature type="compositionally biased region" description="Polar residues" evidence="10">
    <location>
        <begin position="1137"/>
        <end position="1150"/>
    </location>
</feature>
<comment type="similarity">
    <text evidence="2 9">Belongs to the peptidase M14 family.</text>
</comment>
<feature type="compositionally biased region" description="Basic and acidic residues" evidence="10">
    <location>
        <begin position="895"/>
        <end position="906"/>
    </location>
</feature>
<evidence type="ECO:0000256" key="10">
    <source>
        <dbReference type="SAM" id="MobiDB-lite"/>
    </source>
</evidence>
<feature type="region of interest" description="Disordered" evidence="10">
    <location>
        <begin position="1801"/>
        <end position="1849"/>
    </location>
</feature>
<feature type="signal peptide" evidence="11">
    <location>
        <begin position="1"/>
        <end position="37"/>
    </location>
</feature>
<evidence type="ECO:0000256" key="11">
    <source>
        <dbReference type="SAM" id="SignalP"/>
    </source>
</evidence>
<evidence type="ECO:0000256" key="7">
    <source>
        <dbReference type="ARBA" id="ARBA00022833"/>
    </source>
</evidence>
<evidence type="ECO:0000259" key="12">
    <source>
        <dbReference type="PROSITE" id="PS52035"/>
    </source>
</evidence>
<dbReference type="PROSITE" id="PS00132">
    <property type="entry name" value="CARBOXYPEPT_ZN_1"/>
    <property type="match status" value="1"/>
</dbReference>
<dbReference type="FunFam" id="3.40.630.10:FF:000020">
    <property type="entry name" value="Carboxypeptidase D"/>
    <property type="match status" value="1"/>
</dbReference>
<feature type="compositionally biased region" description="Polar residues" evidence="10">
    <location>
        <begin position="1576"/>
        <end position="1616"/>
    </location>
</feature>
<feature type="compositionally biased region" description="Pro residues" evidence="10">
    <location>
        <begin position="1804"/>
        <end position="1824"/>
    </location>
</feature>
<dbReference type="GO" id="GO:0016485">
    <property type="term" value="P:protein processing"/>
    <property type="evidence" value="ECO:0007669"/>
    <property type="project" value="TreeGrafter"/>
</dbReference>
<feature type="compositionally biased region" description="Polar residues" evidence="10">
    <location>
        <begin position="580"/>
        <end position="603"/>
    </location>
</feature>
<protein>
    <recommendedName>
        <fullName evidence="12">Peptidase M14 domain-containing protein</fullName>
    </recommendedName>
</protein>
<keyword evidence="3" id="KW-0121">Carboxypeptidase</keyword>
<dbReference type="GO" id="GO:0004181">
    <property type="term" value="F:metallocarboxypeptidase activity"/>
    <property type="evidence" value="ECO:0007669"/>
    <property type="project" value="InterPro"/>
</dbReference>
<feature type="region of interest" description="Disordered" evidence="10">
    <location>
        <begin position="507"/>
        <end position="535"/>
    </location>
</feature>
<feature type="compositionally biased region" description="Polar residues" evidence="10">
    <location>
        <begin position="689"/>
        <end position="718"/>
    </location>
</feature>
<keyword evidence="5" id="KW-0479">Metal-binding</keyword>
<name>A0AAQ4DAU6_AMBAM</name>
<evidence type="ECO:0000256" key="3">
    <source>
        <dbReference type="ARBA" id="ARBA00022645"/>
    </source>
</evidence>
<feature type="compositionally biased region" description="Basic and acidic residues" evidence="10">
    <location>
        <begin position="1125"/>
        <end position="1134"/>
    </location>
</feature>
<dbReference type="EMBL" id="JARKHS020032860">
    <property type="protein sequence ID" value="KAK8759586.1"/>
    <property type="molecule type" value="Genomic_DNA"/>
</dbReference>
<proteinExistence type="inferred from homology"/>
<feature type="active site" description="Proton donor/acceptor" evidence="9">
    <location>
        <position position="306"/>
    </location>
</feature>
<sequence>MASPLLHHGRHRGAAGLCLAAATALAMLWCVAPGANGASYGRNQWLWVPFKYHDYEAMTGVLINATTVRPDLATMYSIGQSRQGRELWVLLLTSRSTNNKLLKPSMKYVANMHGNEVVGKELMLHLIAHLINGYDTDPRIRWMLDNTNVHIMPSMNPDGMSISREGQCVGLRGRYNSAGVDLNRNFPDPSHTVRTVEEPETAAVRKWIDSIPFVLSGNLHGGAMLVRYPYDDTYGQNTVESRTPDDDVFQHLARTYSLNHPTMRRFSCERQTYHDGIVNGAKWYPFKGSMPDYTYVQGGCMEVTLELSCCKYPLSYQLRRFWMDNLKPLMKLLEESQRGLRGIITDDVGYPVTKGRLMIKGRYMPFRTSRKGEYWRILLPGRYTLMASSPEHNDVEVPVEIVDGQTTVVNITLTRKVRSYYPSDVNQAHYDNFVPSHASITSNAKPNLDDEDDVDTTDNSLSAPNYNNLEPFASSGKNGGYREKEGPSQPVADYYHALYQALRTLSTGDSRNKPDDFYTHPITGPSTFQELPGTADLGPSTVQVTQTSQRDLVIRGRLITTKGQTEKSTAYPESTPPAGSATSHRQPSSTHSFVPDTTQSLTSRRPDHVSTETLRATRRPVVYITSAEQSGYVPPARESDLNVPPEQPTAQPRRTNRPQRPQHTLAMADERPQSQESPHLTLTARPRTPYTTPQDSSYSVNQRPLPSSEALQPQYSGNNRDRYTPQATNAPPVPKTVQEGGPTNFRPFYGYSRDTIVVPKRGPTSPEPLARTTYGQNDQNEFTGTGGETSTADNVGQFQFRTTTGVQASADASALVEPAGTAHSSPASPSPAVSSLKDIFTSYQPPLGPVPASVPQQQGTPRPSPRAHVTVPARPREQLTRPKTLPESSQTPKEYLNHDKTTDARDGSVTPTAPEQLGRMILKDLTAAQVADHPEKIFKIQGTLMLENAGPKEVDDTSGELGRTTLTPRPASLDYSTTLNDRIRPSSVSIPVRNENGGQAFPTATPPRPTRPQTDSPPLYTETNRHHKPTVPPRFATSTIQKPQSPLGSLPGDRAHTTFSPSSRGTSLTRGDELQYVDQSTYNAAAVPTQFQTTTDFIQSRPREIVTHQRHDNQGKTQTHSHHTTVADRDHSVEPPKSSQLHTQTQGGPSEATVISYSANQGTSQVQAISGLSSQSVAPANTRTTQEIKASTEERFVSSPGTSRPSQSLSREPSSQIPHQDRTTGSVRTVSQPDSATFPVTQRLQHETKSTTSAGSRLPTIYSFTTRHEANGPAVEAARAVQHENVQQQHLRGNKFATTHTAYGTQPQETEKQPPLRNTPEQNGYVPPTTSPVLFEYDPNTRDYKKSAPHTAETADVQGGNTFSAAMIQGQADLDKAPNSGTTVNAPRQHTQPYAPPADAGHTETAALVSAPATAPQGFHQVQHVTSTLAGETPYQRPSKELNAVHHGYTSQHEEEPRFQHDRLDHTIKTELPKSTGPASTPEAHAPPNPHHTTRPQTHTRPSLEDFTPEELSRALAALLKASSSNRPPNADLGNAPPPNENKGMPSFSSQEDANGDSYVGKHQDATTVEHPGANTHPSGPDSLSHNRPTSQEVYSVTSFESTQAYPGGPPQSNVASHVENRDPAPTAGPVVPQETPLPEPRPPQHSFPESLMAYHDSEELHSAPPKPTIPPQFQTTSSAETSTELPHGDDKFLQFSTAAQSGEVISGGRNTVSRPGTVFPFEVPNTFNVPRKHEETFNGGASSGEFKDSAERNLNIHTTTPSFVNHHSVGNFFTDGHPGTLTSPQPPVTKDVRYVPHDIFTTPTPPPPTITTIPPPPSSPPPRLFGHNSVQPTRRPRPTTHTPPLPTSQEEYSAQLEKAIETFHRLIQPQRTPAEKVTTTPRPTVKQTFSLRNSNQGSTTIVGGGFTTARQQPTHLTHPTNVLQAHQGFFTDRLRAIQQNTPPHLLQATSLNAPLDLTTDPMTLFNTNLQPIQINNQFHSALTGGTQLPLEVGGLLRSRSSRDTPAKCCFSLPNGRFVFKIGTKK</sequence>
<feature type="region of interest" description="Disordered" evidence="10">
    <location>
        <begin position="950"/>
        <end position="1070"/>
    </location>
</feature>
<feature type="region of interest" description="Disordered" evidence="10">
    <location>
        <begin position="1175"/>
        <end position="1255"/>
    </location>
</feature>
<evidence type="ECO:0000256" key="5">
    <source>
        <dbReference type="ARBA" id="ARBA00022723"/>
    </source>
</evidence>
<dbReference type="Gene3D" id="2.60.40.1120">
    <property type="entry name" value="Carboxypeptidase-like, regulatory domain"/>
    <property type="match status" value="1"/>
</dbReference>
<evidence type="ECO:0000313" key="14">
    <source>
        <dbReference type="Proteomes" id="UP001321473"/>
    </source>
</evidence>
<dbReference type="CDD" id="cd11308">
    <property type="entry name" value="Peptidase_M14NE-CP-C_like"/>
    <property type="match status" value="1"/>
</dbReference>